<keyword evidence="1" id="KW-0732">Signal</keyword>
<evidence type="ECO:0000256" key="1">
    <source>
        <dbReference type="SAM" id="SignalP"/>
    </source>
</evidence>
<evidence type="ECO:0000313" key="3">
    <source>
        <dbReference type="Proteomes" id="UP001597138"/>
    </source>
</evidence>
<sequence>MKKLVLTLLFVSGAALAQDMEVKSGDFAFLKDQKEINVEFDYSSFTMMKEKKSEAQYVEERTADLNEKSKGNGNIWSKKWSGAKESIWNPKFLELVNVVLTKDKKDVSFQEGLSTPYTLIVQTVWIYPGWDVAMMKQAAKVTTNLKFVETANKSHVLLEISSEEAPGDQYGSNFSNESRIGEGYAKTGKSLGKLLLKKAYK</sequence>
<name>A0ABW4HDM8_9FLAO</name>
<dbReference type="RefSeq" id="WP_379815356.1">
    <property type="nucleotide sequence ID" value="NZ_JBHUDZ010000012.1"/>
</dbReference>
<feature type="signal peptide" evidence="1">
    <location>
        <begin position="1"/>
        <end position="17"/>
    </location>
</feature>
<gene>
    <name evidence="2" type="ORF">ACFSC2_11180</name>
</gene>
<dbReference type="EMBL" id="JBHUDZ010000012">
    <property type="protein sequence ID" value="MFD1603300.1"/>
    <property type="molecule type" value="Genomic_DNA"/>
</dbReference>
<protein>
    <recommendedName>
        <fullName evidence="4">DUF4468 domain-containing protein</fullName>
    </recommendedName>
</protein>
<reference evidence="3" key="1">
    <citation type="journal article" date="2019" name="Int. J. Syst. Evol. Microbiol.">
        <title>The Global Catalogue of Microorganisms (GCM) 10K type strain sequencing project: providing services to taxonomists for standard genome sequencing and annotation.</title>
        <authorList>
            <consortium name="The Broad Institute Genomics Platform"/>
            <consortium name="The Broad Institute Genome Sequencing Center for Infectious Disease"/>
            <person name="Wu L."/>
            <person name="Ma J."/>
        </authorList>
    </citation>
    <scope>NUCLEOTIDE SEQUENCE [LARGE SCALE GENOMIC DNA]</scope>
    <source>
        <strain evidence="3">CCUG 70865</strain>
    </source>
</reference>
<feature type="chain" id="PRO_5045693879" description="DUF4468 domain-containing protein" evidence="1">
    <location>
        <begin position="18"/>
        <end position="201"/>
    </location>
</feature>
<accession>A0ABW4HDM8</accession>
<keyword evidence="3" id="KW-1185">Reference proteome</keyword>
<comment type="caution">
    <text evidence="2">The sequence shown here is derived from an EMBL/GenBank/DDBJ whole genome shotgun (WGS) entry which is preliminary data.</text>
</comment>
<evidence type="ECO:0000313" key="2">
    <source>
        <dbReference type="EMBL" id="MFD1603300.1"/>
    </source>
</evidence>
<dbReference type="Proteomes" id="UP001597138">
    <property type="component" value="Unassembled WGS sequence"/>
</dbReference>
<proteinExistence type="predicted"/>
<organism evidence="2 3">
    <name type="scientific">Flavobacterium artemisiae</name>
    <dbReference type="NCBI Taxonomy" id="2126556"/>
    <lineage>
        <taxon>Bacteria</taxon>
        <taxon>Pseudomonadati</taxon>
        <taxon>Bacteroidota</taxon>
        <taxon>Flavobacteriia</taxon>
        <taxon>Flavobacteriales</taxon>
        <taxon>Flavobacteriaceae</taxon>
        <taxon>Flavobacterium</taxon>
    </lineage>
</organism>
<evidence type="ECO:0008006" key="4">
    <source>
        <dbReference type="Google" id="ProtNLM"/>
    </source>
</evidence>